<protein>
    <recommendedName>
        <fullName evidence="1">NERD domain-containing protein</fullName>
    </recommendedName>
</protein>
<accession>A0ABP6ZVI5</accession>
<proteinExistence type="predicted"/>
<sequence>MRYRAVLDHLVIGRGGVVVVDSKQWHRNTRISGRQGRLWIGRRPADTLVKAAAFEARRVAELLRGAGWAVPVTAVVAVHGARLPRWGALTVSGVTLLRAGRVCGWIRRRPARLDAGQVASIGAVAERLFPPYLP</sequence>
<feature type="domain" description="NERD" evidence="1">
    <location>
        <begin position="7"/>
        <end position="78"/>
    </location>
</feature>
<dbReference type="EMBL" id="BAABDQ010000061">
    <property type="protein sequence ID" value="GAA3620265.1"/>
    <property type="molecule type" value="Genomic_DNA"/>
</dbReference>
<organism evidence="2 3">
    <name type="scientific">Nonomuraea rosea</name>
    <dbReference type="NCBI Taxonomy" id="638574"/>
    <lineage>
        <taxon>Bacteria</taxon>
        <taxon>Bacillati</taxon>
        <taxon>Actinomycetota</taxon>
        <taxon>Actinomycetes</taxon>
        <taxon>Streptosporangiales</taxon>
        <taxon>Streptosporangiaceae</taxon>
        <taxon>Nonomuraea</taxon>
    </lineage>
</organism>
<gene>
    <name evidence="2" type="ORF">GCM10022419_127390</name>
</gene>
<comment type="caution">
    <text evidence="2">The sequence shown here is derived from an EMBL/GenBank/DDBJ whole genome shotgun (WGS) entry which is preliminary data.</text>
</comment>
<name>A0ABP6ZVI5_9ACTN</name>
<dbReference type="RefSeq" id="WP_345578850.1">
    <property type="nucleotide sequence ID" value="NZ_BAABDQ010000061.1"/>
</dbReference>
<dbReference type="InterPro" id="IPR011528">
    <property type="entry name" value="NERD"/>
</dbReference>
<dbReference type="Proteomes" id="UP001500630">
    <property type="component" value="Unassembled WGS sequence"/>
</dbReference>
<dbReference type="Pfam" id="PF08378">
    <property type="entry name" value="NERD"/>
    <property type="match status" value="1"/>
</dbReference>
<keyword evidence="3" id="KW-1185">Reference proteome</keyword>
<evidence type="ECO:0000313" key="3">
    <source>
        <dbReference type="Proteomes" id="UP001500630"/>
    </source>
</evidence>
<evidence type="ECO:0000259" key="1">
    <source>
        <dbReference type="Pfam" id="PF08378"/>
    </source>
</evidence>
<reference evidence="3" key="1">
    <citation type="journal article" date="2019" name="Int. J. Syst. Evol. Microbiol.">
        <title>The Global Catalogue of Microorganisms (GCM) 10K type strain sequencing project: providing services to taxonomists for standard genome sequencing and annotation.</title>
        <authorList>
            <consortium name="The Broad Institute Genomics Platform"/>
            <consortium name="The Broad Institute Genome Sequencing Center for Infectious Disease"/>
            <person name="Wu L."/>
            <person name="Ma J."/>
        </authorList>
    </citation>
    <scope>NUCLEOTIDE SEQUENCE [LARGE SCALE GENOMIC DNA]</scope>
    <source>
        <strain evidence="3">JCM 17326</strain>
    </source>
</reference>
<evidence type="ECO:0000313" key="2">
    <source>
        <dbReference type="EMBL" id="GAA3620265.1"/>
    </source>
</evidence>